<dbReference type="EMBL" id="AMQN01005036">
    <property type="status" value="NOT_ANNOTATED_CDS"/>
    <property type="molecule type" value="Genomic_DNA"/>
</dbReference>
<name>R7VBX8_CAPTE</name>
<feature type="domain" description="BZIP" evidence="3">
    <location>
        <begin position="576"/>
        <end position="591"/>
    </location>
</feature>
<reference evidence="5" key="3">
    <citation type="submission" date="2015-06" db="UniProtKB">
        <authorList>
            <consortium name="EnsemblMetazoa"/>
        </authorList>
    </citation>
    <scope>IDENTIFICATION</scope>
</reference>
<dbReference type="HOGENOM" id="CLU_402933_0_0_1"/>
<dbReference type="EMBL" id="KB295002">
    <property type="protein sequence ID" value="ELU13811.1"/>
    <property type="molecule type" value="Genomic_DNA"/>
</dbReference>
<feature type="region of interest" description="Disordered" evidence="1">
    <location>
        <begin position="359"/>
        <end position="393"/>
    </location>
</feature>
<dbReference type="PROSITE" id="PS00036">
    <property type="entry name" value="BZIP_BASIC"/>
    <property type="match status" value="1"/>
</dbReference>
<evidence type="ECO:0000313" key="6">
    <source>
        <dbReference type="Proteomes" id="UP000014760"/>
    </source>
</evidence>
<dbReference type="EnsemblMetazoa" id="CapteT195496">
    <property type="protein sequence ID" value="CapteP195496"/>
    <property type="gene ID" value="CapteG195496"/>
</dbReference>
<evidence type="ECO:0000256" key="1">
    <source>
        <dbReference type="SAM" id="MobiDB-lite"/>
    </source>
</evidence>
<dbReference type="PANTHER" id="PTHR21552:SF2">
    <property type="entry name" value="CREB3 REGULATORY FACTOR"/>
    <property type="match status" value="1"/>
</dbReference>
<dbReference type="PANTHER" id="PTHR21552">
    <property type="entry name" value="ADULT RETINA PROTEIN"/>
    <property type="match status" value="1"/>
</dbReference>
<organism evidence="4">
    <name type="scientific">Capitella teleta</name>
    <name type="common">Polychaete worm</name>
    <dbReference type="NCBI Taxonomy" id="283909"/>
    <lineage>
        <taxon>Eukaryota</taxon>
        <taxon>Metazoa</taxon>
        <taxon>Spiralia</taxon>
        <taxon>Lophotrochozoa</taxon>
        <taxon>Annelida</taxon>
        <taxon>Polychaeta</taxon>
        <taxon>Sedentaria</taxon>
        <taxon>Scolecida</taxon>
        <taxon>Capitellidae</taxon>
        <taxon>Capitella</taxon>
    </lineage>
</organism>
<evidence type="ECO:0000313" key="4">
    <source>
        <dbReference type="EMBL" id="ELU13811.1"/>
    </source>
</evidence>
<dbReference type="InterPro" id="IPR039165">
    <property type="entry name" value="CREBRF"/>
</dbReference>
<keyword evidence="6" id="KW-1185">Reference proteome</keyword>
<dbReference type="OMA" id="HMETRNI"/>
<protein>
    <recommendedName>
        <fullName evidence="3">BZIP domain-containing protein</fullName>
    </recommendedName>
</protein>
<feature type="transmembrane region" description="Helical" evidence="2">
    <location>
        <begin position="54"/>
        <end position="73"/>
    </location>
</feature>
<evidence type="ECO:0000313" key="5">
    <source>
        <dbReference type="EnsemblMetazoa" id="CapteP195496"/>
    </source>
</evidence>
<keyword evidence="2" id="KW-0472">Membrane</keyword>
<reference evidence="6" key="1">
    <citation type="submission" date="2012-12" db="EMBL/GenBank/DDBJ databases">
        <authorList>
            <person name="Hellsten U."/>
            <person name="Grimwood J."/>
            <person name="Chapman J.A."/>
            <person name="Shapiro H."/>
            <person name="Aerts A."/>
            <person name="Otillar R.P."/>
            <person name="Terry A.Y."/>
            <person name="Boore J.L."/>
            <person name="Simakov O."/>
            <person name="Marletaz F."/>
            <person name="Cho S.-J."/>
            <person name="Edsinger-Gonzales E."/>
            <person name="Havlak P."/>
            <person name="Kuo D.-H."/>
            <person name="Larsson T."/>
            <person name="Lv J."/>
            <person name="Arendt D."/>
            <person name="Savage R."/>
            <person name="Osoegawa K."/>
            <person name="de Jong P."/>
            <person name="Lindberg D.R."/>
            <person name="Seaver E.C."/>
            <person name="Weisblat D.A."/>
            <person name="Putnam N.H."/>
            <person name="Grigoriev I.V."/>
            <person name="Rokhsar D.S."/>
        </authorList>
    </citation>
    <scope>NUCLEOTIDE SEQUENCE</scope>
    <source>
        <strain evidence="6">I ESC-2004</strain>
    </source>
</reference>
<sequence>MGRLNEHWAKMLCAGRPSRDDQENVPAAGCSGRNGPIKIVVAAPLKVIQLQIDIIHMLMTYSSLLIVLIWATLRARQRGRMFPPNTGPRTAPSTGLTILCNDFPPKTCPSVPEHSLGQEYSSQCSTLNLYEAELGDGKQPLLSPCSSGIGDVSSPSADSVTFPQFDLNPLFEQSSDLWNLLEMKDSPLQEIDSLKPSITDLELDSSNTLFNMEDVLLDKKDMFKGPTLAALNSQDLDDLRFESYSRPPLAPRKTSNAPAALSTPMASCSSSSTQQPVCSPAAVASPPVVSQHSLPEQAALLPALSTVQYVTYHGGKSAPKPFPVAPPTVPSPAQIIASNPCINQLLLPIKIEPVEPPVMKQQPTPVRAPPQNPLVQGIKRSVSPDADSNSSIESKWKDIKDLLDTNRAEVVSPKKIKTEPVDFAFNPQDESGTQAEMEEQGYDSAADDSDRDSDDLSDVDPGSSFVEEFISSNRKEKRFFWQYNLQSKGPKGKRLAKAMDAEDPYVLQDFEDPVFDPEQQEMKYKHNGKARRGDGNDITPNPYRLFQIGNELNKLNRHINSIAPVVEMPTGAKNRKRKEKNKFASRACRLKKKAQHEANKLKLFGLDQEHTQLMRVLRLIKQAIRAHVRSDAEDKGPLVPQLEALIHQHLTSGMVAGNTADYVNSVLEKIAKGDKTGGLNLND</sequence>
<dbReference type="GO" id="GO:0000981">
    <property type="term" value="F:DNA-binding transcription factor activity, RNA polymerase II-specific"/>
    <property type="evidence" value="ECO:0007669"/>
    <property type="project" value="TreeGrafter"/>
</dbReference>
<dbReference type="STRING" id="283909.R7VBX8"/>
<dbReference type="InterPro" id="IPR004827">
    <property type="entry name" value="bZIP"/>
</dbReference>
<feature type="compositionally biased region" description="Acidic residues" evidence="1">
    <location>
        <begin position="436"/>
        <end position="458"/>
    </location>
</feature>
<proteinExistence type="predicted"/>
<reference evidence="4 6" key="2">
    <citation type="journal article" date="2013" name="Nature">
        <title>Insights into bilaterian evolution from three spiralian genomes.</title>
        <authorList>
            <person name="Simakov O."/>
            <person name="Marletaz F."/>
            <person name="Cho S.J."/>
            <person name="Edsinger-Gonzales E."/>
            <person name="Havlak P."/>
            <person name="Hellsten U."/>
            <person name="Kuo D.H."/>
            <person name="Larsson T."/>
            <person name="Lv J."/>
            <person name="Arendt D."/>
            <person name="Savage R."/>
            <person name="Osoegawa K."/>
            <person name="de Jong P."/>
            <person name="Grimwood J."/>
            <person name="Chapman J.A."/>
            <person name="Shapiro H."/>
            <person name="Aerts A."/>
            <person name="Otillar R.P."/>
            <person name="Terry A.Y."/>
            <person name="Boore J.L."/>
            <person name="Grigoriev I.V."/>
            <person name="Lindberg D.R."/>
            <person name="Seaver E.C."/>
            <person name="Weisblat D.A."/>
            <person name="Putnam N.H."/>
            <person name="Rokhsar D.S."/>
        </authorList>
    </citation>
    <scope>NUCLEOTIDE SEQUENCE</scope>
    <source>
        <strain evidence="4 6">I ESC-2004</strain>
    </source>
</reference>
<feature type="region of interest" description="Disordered" evidence="1">
    <location>
        <begin position="420"/>
        <end position="464"/>
    </location>
</feature>
<feature type="region of interest" description="Disordered" evidence="1">
    <location>
        <begin position="245"/>
        <end position="268"/>
    </location>
</feature>
<dbReference type="GO" id="GO:0005634">
    <property type="term" value="C:nucleus"/>
    <property type="evidence" value="ECO:0007669"/>
    <property type="project" value="TreeGrafter"/>
</dbReference>
<accession>R7VBX8</accession>
<dbReference type="Proteomes" id="UP000014760">
    <property type="component" value="Unassembled WGS sequence"/>
</dbReference>
<evidence type="ECO:0000256" key="2">
    <source>
        <dbReference type="SAM" id="Phobius"/>
    </source>
</evidence>
<keyword evidence="2" id="KW-1133">Transmembrane helix</keyword>
<dbReference type="GO" id="GO:0006986">
    <property type="term" value="P:response to unfolded protein"/>
    <property type="evidence" value="ECO:0007669"/>
    <property type="project" value="InterPro"/>
</dbReference>
<dbReference type="OrthoDB" id="8931646at2759"/>
<dbReference type="AlphaFoldDB" id="R7VBX8"/>
<evidence type="ECO:0000259" key="3">
    <source>
        <dbReference type="PROSITE" id="PS00036"/>
    </source>
</evidence>
<keyword evidence="2" id="KW-0812">Transmembrane</keyword>
<gene>
    <name evidence="4" type="ORF">CAPTEDRAFT_195496</name>
</gene>
<dbReference type="GO" id="GO:0000977">
    <property type="term" value="F:RNA polymerase II transcription regulatory region sequence-specific DNA binding"/>
    <property type="evidence" value="ECO:0007669"/>
    <property type="project" value="TreeGrafter"/>
</dbReference>